<dbReference type="GO" id="GO:0031380">
    <property type="term" value="C:nuclear RNA-directed RNA polymerase complex"/>
    <property type="evidence" value="ECO:0007669"/>
    <property type="project" value="TreeGrafter"/>
</dbReference>
<dbReference type="AlphaFoldDB" id="A0A820DKY1"/>
<dbReference type="GO" id="GO:0003968">
    <property type="term" value="F:RNA-directed RNA polymerase activity"/>
    <property type="evidence" value="ECO:0007669"/>
    <property type="project" value="UniProtKB-KW"/>
</dbReference>
<name>A0A820DKY1_9BILA</name>
<keyword evidence="1" id="KW-0694">RNA-binding</keyword>
<organism evidence="3 4">
    <name type="scientific">Rotaria magnacalcarata</name>
    <dbReference type="NCBI Taxonomy" id="392030"/>
    <lineage>
        <taxon>Eukaryota</taxon>
        <taxon>Metazoa</taxon>
        <taxon>Spiralia</taxon>
        <taxon>Gnathifera</taxon>
        <taxon>Rotifera</taxon>
        <taxon>Eurotatoria</taxon>
        <taxon>Bdelloidea</taxon>
        <taxon>Philodinida</taxon>
        <taxon>Philodinidae</taxon>
        <taxon>Rotaria</taxon>
    </lineage>
</organism>
<dbReference type="PANTHER" id="PTHR23079:SF55">
    <property type="entry name" value="RNA-DIRECTED RNA POLYMERASE"/>
    <property type="match status" value="1"/>
</dbReference>
<protein>
    <recommendedName>
        <fullName evidence="1">RNA-dependent RNA polymerase</fullName>
        <ecNumber evidence="1">2.7.7.48</ecNumber>
    </recommendedName>
</protein>
<dbReference type="EMBL" id="CAJOBF010007461">
    <property type="protein sequence ID" value="CAF4233414.1"/>
    <property type="molecule type" value="Genomic_DNA"/>
</dbReference>
<evidence type="ECO:0000256" key="1">
    <source>
        <dbReference type="RuleBase" id="RU363098"/>
    </source>
</evidence>
<comment type="catalytic activity">
    <reaction evidence="1">
        <text>RNA(n) + a ribonucleoside 5'-triphosphate = RNA(n+1) + diphosphate</text>
        <dbReference type="Rhea" id="RHEA:21248"/>
        <dbReference type="Rhea" id="RHEA-COMP:14527"/>
        <dbReference type="Rhea" id="RHEA-COMP:17342"/>
        <dbReference type="ChEBI" id="CHEBI:33019"/>
        <dbReference type="ChEBI" id="CHEBI:61557"/>
        <dbReference type="ChEBI" id="CHEBI:140395"/>
        <dbReference type="EC" id="2.7.7.48"/>
    </reaction>
</comment>
<reference evidence="3" key="1">
    <citation type="submission" date="2021-02" db="EMBL/GenBank/DDBJ databases">
        <authorList>
            <person name="Nowell W R."/>
        </authorList>
    </citation>
    <scope>NUCLEOTIDE SEQUENCE</scope>
</reference>
<dbReference type="Proteomes" id="UP000663842">
    <property type="component" value="Unassembled WGS sequence"/>
</dbReference>
<dbReference type="Pfam" id="PF05183">
    <property type="entry name" value="RdRP"/>
    <property type="match status" value="1"/>
</dbReference>
<dbReference type="EC" id="2.7.7.48" evidence="1"/>
<evidence type="ECO:0000313" key="3">
    <source>
        <dbReference type="EMBL" id="CAF4233414.1"/>
    </source>
</evidence>
<dbReference type="InterPro" id="IPR057596">
    <property type="entry name" value="RDRP_core"/>
</dbReference>
<comment type="similarity">
    <text evidence="1">Belongs to the RdRP family.</text>
</comment>
<evidence type="ECO:0000259" key="2">
    <source>
        <dbReference type="Pfam" id="PF05183"/>
    </source>
</evidence>
<dbReference type="GO" id="GO:0003723">
    <property type="term" value="F:RNA binding"/>
    <property type="evidence" value="ECO:0007669"/>
    <property type="project" value="UniProtKB-KW"/>
</dbReference>
<sequence>MVFIGNNSHQQKENSQKQILQGPVVVTRNPCFHPGDIRKLTAVDLPALHELKNVIVFPMQEPRPHPMEMSGGDLDSDTFWISSNPNLIFSKNEKPFDYQDQEDQANNETKSLINVQYTIQNVCDFFGEYIAADNLGLIANRHLAFADQLKEGVKHDKCLQLARMHRYVRLKIYNVKTKTNLAHE</sequence>
<feature type="domain" description="RDRP core" evidence="2">
    <location>
        <begin position="2"/>
        <end position="166"/>
    </location>
</feature>
<comment type="caution">
    <text evidence="3">The sequence shown here is derived from an EMBL/GenBank/DDBJ whole genome shotgun (WGS) entry which is preliminary data.</text>
</comment>
<evidence type="ECO:0000313" key="4">
    <source>
        <dbReference type="Proteomes" id="UP000663842"/>
    </source>
</evidence>
<keyword evidence="1" id="KW-0808">Transferase</keyword>
<dbReference type="InterPro" id="IPR007855">
    <property type="entry name" value="RDRP"/>
</dbReference>
<dbReference type="GO" id="GO:0030422">
    <property type="term" value="P:siRNA processing"/>
    <property type="evidence" value="ECO:0007669"/>
    <property type="project" value="TreeGrafter"/>
</dbReference>
<keyword evidence="1" id="KW-0696">RNA-directed RNA polymerase</keyword>
<proteinExistence type="inferred from homology"/>
<keyword evidence="1" id="KW-0548">Nucleotidyltransferase</keyword>
<accession>A0A820DKY1</accession>
<dbReference type="PANTHER" id="PTHR23079">
    <property type="entry name" value="RNA-DEPENDENT RNA POLYMERASE"/>
    <property type="match status" value="1"/>
</dbReference>
<gene>
    <name evidence="3" type="ORF">UXM345_LOCUS29776</name>
</gene>